<gene>
    <name evidence="2" type="primary">Acey_s0071.g598</name>
    <name evidence="2" type="ORF">Y032_0071g598</name>
</gene>
<evidence type="ECO:0000313" key="3">
    <source>
        <dbReference type="Proteomes" id="UP000024635"/>
    </source>
</evidence>
<organism evidence="2 3">
    <name type="scientific">Ancylostoma ceylanicum</name>
    <dbReference type="NCBI Taxonomy" id="53326"/>
    <lineage>
        <taxon>Eukaryota</taxon>
        <taxon>Metazoa</taxon>
        <taxon>Ecdysozoa</taxon>
        <taxon>Nematoda</taxon>
        <taxon>Chromadorea</taxon>
        <taxon>Rhabditida</taxon>
        <taxon>Rhabditina</taxon>
        <taxon>Rhabditomorpha</taxon>
        <taxon>Strongyloidea</taxon>
        <taxon>Ancylostomatidae</taxon>
        <taxon>Ancylostomatinae</taxon>
        <taxon>Ancylostoma</taxon>
    </lineage>
</organism>
<keyword evidence="1" id="KW-0472">Membrane</keyword>
<feature type="transmembrane region" description="Helical" evidence="1">
    <location>
        <begin position="45"/>
        <end position="64"/>
    </location>
</feature>
<evidence type="ECO:0000313" key="2">
    <source>
        <dbReference type="EMBL" id="EYC07330.1"/>
    </source>
</evidence>
<sequence>MGCHPHAHLRNATCAILALIYGIWSAVDTIFLAGKKDSQGKELGFFTKLLHALLDYILFLIAGLSKFFCNHIVLHHLEQNAVSGKDTIPNLCLFRE</sequence>
<evidence type="ECO:0000256" key="1">
    <source>
        <dbReference type="SAM" id="Phobius"/>
    </source>
</evidence>
<dbReference type="AlphaFoldDB" id="A0A016TWY5"/>
<keyword evidence="3" id="KW-1185">Reference proteome</keyword>
<feature type="transmembrane region" description="Helical" evidence="1">
    <location>
        <begin position="12"/>
        <end position="33"/>
    </location>
</feature>
<protein>
    <submittedName>
        <fullName evidence="2">Uncharacterized protein</fullName>
    </submittedName>
</protein>
<reference evidence="3" key="1">
    <citation type="journal article" date="2015" name="Nat. Genet.">
        <title>The genome and transcriptome of the zoonotic hookworm Ancylostoma ceylanicum identify infection-specific gene families.</title>
        <authorList>
            <person name="Schwarz E.M."/>
            <person name="Hu Y."/>
            <person name="Antoshechkin I."/>
            <person name="Miller M.M."/>
            <person name="Sternberg P.W."/>
            <person name="Aroian R.V."/>
        </authorList>
    </citation>
    <scope>NUCLEOTIDE SEQUENCE</scope>
    <source>
        <strain evidence="3">HY135</strain>
    </source>
</reference>
<keyword evidence="1" id="KW-1133">Transmembrane helix</keyword>
<comment type="caution">
    <text evidence="2">The sequence shown here is derived from an EMBL/GenBank/DDBJ whole genome shotgun (WGS) entry which is preliminary data.</text>
</comment>
<name>A0A016TWY5_9BILA</name>
<accession>A0A016TWY5</accession>
<keyword evidence="1" id="KW-0812">Transmembrane</keyword>
<dbReference type="Proteomes" id="UP000024635">
    <property type="component" value="Unassembled WGS sequence"/>
</dbReference>
<dbReference type="EMBL" id="JARK01001407">
    <property type="protein sequence ID" value="EYC07330.1"/>
    <property type="molecule type" value="Genomic_DNA"/>
</dbReference>
<proteinExistence type="predicted"/>